<comment type="caution">
    <text evidence="2">The sequence shown here is derived from an EMBL/GenBank/DDBJ whole genome shotgun (WGS) entry which is preliminary data.</text>
</comment>
<dbReference type="EMBL" id="JAAVJR010000001">
    <property type="protein sequence ID" value="NJW51688.1"/>
    <property type="molecule type" value="Genomic_DNA"/>
</dbReference>
<dbReference type="Proteomes" id="UP000703674">
    <property type="component" value="Unassembled WGS sequence"/>
</dbReference>
<organism evidence="2 3">
    <name type="scientific">Salinimicrobium oceani</name>
    <dbReference type="NCBI Taxonomy" id="2722702"/>
    <lineage>
        <taxon>Bacteria</taxon>
        <taxon>Pseudomonadati</taxon>
        <taxon>Bacteroidota</taxon>
        <taxon>Flavobacteriia</taxon>
        <taxon>Flavobacteriales</taxon>
        <taxon>Flavobacteriaceae</taxon>
        <taxon>Salinimicrobium</taxon>
    </lineage>
</organism>
<keyword evidence="1" id="KW-0472">Membrane</keyword>
<proteinExistence type="predicted"/>
<evidence type="ECO:0000313" key="3">
    <source>
        <dbReference type="Proteomes" id="UP000703674"/>
    </source>
</evidence>
<evidence type="ECO:0000313" key="2">
    <source>
        <dbReference type="EMBL" id="NJW51688.1"/>
    </source>
</evidence>
<keyword evidence="3" id="KW-1185">Reference proteome</keyword>
<evidence type="ECO:0000256" key="1">
    <source>
        <dbReference type="SAM" id="Phobius"/>
    </source>
</evidence>
<keyword evidence="1" id="KW-1133">Transmembrane helix</keyword>
<keyword evidence="1" id="KW-0812">Transmembrane</keyword>
<name>A0ABX1CY06_9FLAO</name>
<protein>
    <submittedName>
        <fullName evidence="2">Uncharacterized protein</fullName>
    </submittedName>
</protein>
<accession>A0ABX1CY06</accession>
<sequence>MKFSVANLFLIRLKEGQHVSYNENPEIISFLEELKLVEVYNKKVLLTHNGGLAAGMGVEDYLKYNKIEKDILDFSLEKNRIKNRMLLLAFCLLFLLFIIALASNLSFLQVL</sequence>
<gene>
    <name evidence="2" type="ORF">HC175_02000</name>
</gene>
<reference evidence="2 3" key="1">
    <citation type="submission" date="2020-03" db="EMBL/GenBank/DDBJ databases">
        <title>Salinimicrobium sp. nov, isolated from SCS.</title>
        <authorList>
            <person name="Cao W.R."/>
        </authorList>
    </citation>
    <scope>NUCLEOTIDE SEQUENCE [LARGE SCALE GENOMIC DNA]</scope>
    <source>
        <strain evidence="3">J15B91</strain>
    </source>
</reference>
<feature type="transmembrane region" description="Helical" evidence="1">
    <location>
        <begin position="85"/>
        <end position="108"/>
    </location>
</feature>